<organism evidence="1 2">
    <name type="scientific">Tetranychus urticae</name>
    <name type="common">Two-spotted spider mite</name>
    <dbReference type="NCBI Taxonomy" id="32264"/>
    <lineage>
        <taxon>Eukaryota</taxon>
        <taxon>Metazoa</taxon>
        <taxon>Ecdysozoa</taxon>
        <taxon>Arthropoda</taxon>
        <taxon>Chelicerata</taxon>
        <taxon>Arachnida</taxon>
        <taxon>Acari</taxon>
        <taxon>Acariformes</taxon>
        <taxon>Trombidiformes</taxon>
        <taxon>Prostigmata</taxon>
        <taxon>Eleutherengona</taxon>
        <taxon>Raphignathae</taxon>
        <taxon>Tetranychoidea</taxon>
        <taxon>Tetranychidae</taxon>
        <taxon>Tetranychus</taxon>
    </lineage>
</organism>
<evidence type="ECO:0000313" key="1">
    <source>
        <dbReference type="EnsemblMetazoa" id="tetur01g16330.1"/>
    </source>
</evidence>
<proteinExistence type="predicted"/>
<reference evidence="1" key="2">
    <citation type="submission" date="2015-06" db="UniProtKB">
        <authorList>
            <consortium name="EnsemblMetazoa"/>
        </authorList>
    </citation>
    <scope>IDENTIFICATION</scope>
</reference>
<dbReference type="EnsemblMetazoa" id="tetur01g16330.1">
    <property type="protein sequence ID" value="tetur01g16330.1"/>
    <property type="gene ID" value="tetur01g16330"/>
</dbReference>
<name>T1JU28_TETUR</name>
<dbReference type="EMBL" id="CAEY01000488">
    <property type="status" value="NOT_ANNOTATED_CDS"/>
    <property type="molecule type" value="Genomic_DNA"/>
</dbReference>
<evidence type="ECO:0000313" key="2">
    <source>
        <dbReference type="Proteomes" id="UP000015104"/>
    </source>
</evidence>
<accession>T1JU28</accession>
<dbReference type="HOGENOM" id="CLU_3410988_0_0_1"/>
<reference evidence="2" key="1">
    <citation type="submission" date="2011-08" db="EMBL/GenBank/DDBJ databases">
        <authorList>
            <person name="Rombauts S."/>
        </authorList>
    </citation>
    <scope>NUCLEOTIDE SEQUENCE</scope>
    <source>
        <strain evidence="2">London</strain>
    </source>
</reference>
<dbReference type="Proteomes" id="UP000015104">
    <property type="component" value="Unassembled WGS sequence"/>
</dbReference>
<sequence length="29" mass="3014">MIINSLVAGSNNLNLMVNNSCSFALISSS</sequence>
<protein>
    <submittedName>
        <fullName evidence="1">Uncharacterized protein</fullName>
    </submittedName>
</protein>
<dbReference type="AlphaFoldDB" id="T1JU28"/>
<keyword evidence="2" id="KW-1185">Reference proteome</keyword>